<dbReference type="PANTHER" id="PTHR46797:SF1">
    <property type="entry name" value="METHYLPHOSPHONATE SYNTHASE"/>
    <property type="match status" value="1"/>
</dbReference>
<dbReference type="Pfam" id="PF01381">
    <property type="entry name" value="HTH_3"/>
    <property type="match status" value="1"/>
</dbReference>
<dbReference type="SMART" id="SM00530">
    <property type="entry name" value="HTH_XRE"/>
    <property type="match status" value="1"/>
</dbReference>
<accession>A0A1X0JYY1</accession>
<dbReference type="Gene3D" id="1.10.260.40">
    <property type="entry name" value="lambda repressor-like DNA-binding domains"/>
    <property type="match status" value="1"/>
</dbReference>
<dbReference type="EMBL" id="MVIJ01000074">
    <property type="protein sequence ID" value="ORB68124.1"/>
    <property type="molecule type" value="Genomic_DNA"/>
</dbReference>
<keyword evidence="4" id="KW-1185">Reference proteome</keyword>
<name>A0A1X0JYY1_MYCSC</name>
<dbReference type="InterPro" id="IPR010982">
    <property type="entry name" value="Lambda_DNA-bd_dom_sf"/>
</dbReference>
<dbReference type="SUPFAM" id="SSF47413">
    <property type="entry name" value="lambda repressor-like DNA-binding domains"/>
    <property type="match status" value="1"/>
</dbReference>
<comment type="caution">
    <text evidence="3">The sequence shown here is derived from an EMBL/GenBank/DDBJ whole genome shotgun (WGS) entry which is preliminary data.</text>
</comment>
<dbReference type="GO" id="GO:0003677">
    <property type="term" value="F:DNA binding"/>
    <property type="evidence" value="ECO:0007669"/>
    <property type="project" value="UniProtKB-KW"/>
</dbReference>
<reference evidence="3 4" key="1">
    <citation type="submission" date="2017-02" db="EMBL/GenBank/DDBJ databases">
        <title>The new phylogeny of genus Mycobacterium.</title>
        <authorList>
            <person name="Tortoli E."/>
            <person name="Trovato A."/>
            <person name="Cirillo D.M."/>
        </authorList>
    </citation>
    <scope>NUCLEOTIDE SEQUENCE [LARGE SCALE GENOMIC DNA]</scope>
    <source>
        <strain evidence="3 4">DSM 43992</strain>
    </source>
</reference>
<dbReference type="GO" id="GO:0005829">
    <property type="term" value="C:cytosol"/>
    <property type="evidence" value="ECO:0007669"/>
    <property type="project" value="TreeGrafter"/>
</dbReference>
<proteinExistence type="predicted"/>
<dbReference type="Proteomes" id="UP000192601">
    <property type="component" value="Unassembled WGS sequence"/>
</dbReference>
<dbReference type="GeneID" id="77303158"/>
<evidence type="ECO:0000313" key="4">
    <source>
        <dbReference type="Proteomes" id="UP000192601"/>
    </source>
</evidence>
<sequence length="86" mass="9913">MPTRPSQNDPKRVAVWERRRRQVGTRIQTLRIDRGYTQEELALRSGVSRNVLIDLEYGRRGILHERLFDIAKALGVSASELLEGIK</sequence>
<dbReference type="AlphaFoldDB" id="A0A1X0JYY1"/>
<protein>
    <submittedName>
        <fullName evidence="3">Transcriptional regulator</fullName>
    </submittedName>
</protein>
<dbReference type="PROSITE" id="PS50943">
    <property type="entry name" value="HTH_CROC1"/>
    <property type="match status" value="1"/>
</dbReference>
<gene>
    <name evidence="3" type="ORF">BST44_27020</name>
</gene>
<dbReference type="InterPro" id="IPR050807">
    <property type="entry name" value="TransReg_Diox_bact_type"/>
</dbReference>
<evidence type="ECO:0000256" key="1">
    <source>
        <dbReference type="ARBA" id="ARBA00023125"/>
    </source>
</evidence>
<keyword evidence="1" id="KW-0238">DNA-binding</keyword>
<feature type="domain" description="HTH cro/C1-type" evidence="2">
    <location>
        <begin position="27"/>
        <end position="81"/>
    </location>
</feature>
<dbReference type="STRING" id="1783.BST44_27020"/>
<evidence type="ECO:0000259" key="2">
    <source>
        <dbReference type="PROSITE" id="PS50943"/>
    </source>
</evidence>
<dbReference type="CDD" id="cd00093">
    <property type="entry name" value="HTH_XRE"/>
    <property type="match status" value="1"/>
</dbReference>
<dbReference type="RefSeq" id="WP_029384319.1">
    <property type="nucleotide sequence ID" value="NZ_MVIJ01000074.1"/>
</dbReference>
<dbReference type="InterPro" id="IPR001387">
    <property type="entry name" value="Cro/C1-type_HTH"/>
</dbReference>
<dbReference type="GO" id="GO:0003700">
    <property type="term" value="F:DNA-binding transcription factor activity"/>
    <property type="evidence" value="ECO:0007669"/>
    <property type="project" value="TreeGrafter"/>
</dbReference>
<dbReference type="PANTHER" id="PTHR46797">
    <property type="entry name" value="HTH-TYPE TRANSCRIPTIONAL REGULATOR"/>
    <property type="match status" value="1"/>
</dbReference>
<evidence type="ECO:0000313" key="3">
    <source>
        <dbReference type="EMBL" id="ORB68124.1"/>
    </source>
</evidence>
<organism evidence="3 4">
    <name type="scientific">Mycobacterium scrofulaceum</name>
    <dbReference type="NCBI Taxonomy" id="1783"/>
    <lineage>
        <taxon>Bacteria</taxon>
        <taxon>Bacillati</taxon>
        <taxon>Actinomycetota</taxon>
        <taxon>Actinomycetes</taxon>
        <taxon>Mycobacteriales</taxon>
        <taxon>Mycobacteriaceae</taxon>
        <taxon>Mycobacterium</taxon>
    </lineage>
</organism>